<dbReference type="OrthoDB" id="3003974at2759"/>
<evidence type="ECO:0000313" key="2">
    <source>
        <dbReference type="Proteomes" id="UP000217790"/>
    </source>
</evidence>
<dbReference type="Proteomes" id="UP000217790">
    <property type="component" value="Unassembled WGS sequence"/>
</dbReference>
<organism evidence="1 2">
    <name type="scientific">Armillaria gallica</name>
    <name type="common">Bulbous honey fungus</name>
    <name type="synonym">Armillaria bulbosa</name>
    <dbReference type="NCBI Taxonomy" id="47427"/>
    <lineage>
        <taxon>Eukaryota</taxon>
        <taxon>Fungi</taxon>
        <taxon>Dikarya</taxon>
        <taxon>Basidiomycota</taxon>
        <taxon>Agaricomycotina</taxon>
        <taxon>Agaricomycetes</taxon>
        <taxon>Agaricomycetidae</taxon>
        <taxon>Agaricales</taxon>
        <taxon>Marasmiineae</taxon>
        <taxon>Physalacriaceae</taxon>
        <taxon>Armillaria</taxon>
    </lineage>
</organism>
<reference evidence="2" key="1">
    <citation type="journal article" date="2017" name="Nat. Ecol. Evol.">
        <title>Genome expansion and lineage-specific genetic innovations in the forest pathogenic fungi Armillaria.</title>
        <authorList>
            <person name="Sipos G."/>
            <person name="Prasanna A.N."/>
            <person name="Walter M.C."/>
            <person name="O'Connor E."/>
            <person name="Balint B."/>
            <person name="Krizsan K."/>
            <person name="Kiss B."/>
            <person name="Hess J."/>
            <person name="Varga T."/>
            <person name="Slot J."/>
            <person name="Riley R."/>
            <person name="Boka B."/>
            <person name="Rigling D."/>
            <person name="Barry K."/>
            <person name="Lee J."/>
            <person name="Mihaltcheva S."/>
            <person name="LaButti K."/>
            <person name="Lipzen A."/>
            <person name="Waldron R."/>
            <person name="Moloney N.M."/>
            <person name="Sperisen C."/>
            <person name="Kredics L."/>
            <person name="Vagvoelgyi C."/>
            <person name="Patrignani A."/>
            <person name="Fitzpatrick D."/>
            <person name="Nagy I."/>
            <person name="Doyle S."/>
            <person name="Anderson J.B."/>
            <person name="Grigoriev I.V."/>
            <person name="Gueldener U."/>
            <person name="Muensterkoetter M."/>
            <person name="Nagy L.G."/>
        </authorList>
    </citation>
    <scope>NUCLEOTIDE SEQUENCE [LARGE SCALE GENOMIC DNA]</scope>
    <source>
        <strain evidence="2">Ar21-2</strain>
    </source>
</reference>
<protein>
    <submittedName>
        <fullName evidence="1">Uncharacterized protein</fullName>
    </submittedName>
</protein>
<evidence type="ECO:0000313" key="1">
    <source>
        <dbReference type="EMBL" id="PBK91292.1"/>
    </source>
</evidence>
<name>A0A2H3DII9_ARMGA</name>
<dbReference type="EMBL" id="KZ293662">
    <property type="protein sequence ID" value="PBK91292.1"/>
    <property type="molecule type" value="Genomic_DNA"/>
</dbReference>
<proteinExistence type="predicted"/>
<dbReference type="AlphaFoldDB" id="A0A2H3DII9"/>
<sequence>MSQLETLQKNCPRVSNANWCMTHHPTIKETEIMLYLAPGFSDNQQLDNLYYQNYDQYNKLMPSQFIEIGDGPFIELFEKMSGQNQLLEGNQEFLKDAQFIPLIKSCMNADLHDRFAEPNMEVAKLYNLIVNGKVDPANDETLPHWAHLVELEDEKLRREREKCQRETCIVLNELKCGHNNAFQSNGTASVTAPVHSFAPFPQIPPMPQSFPAFANTFYGPNVAAMSQNQNQNQVHPFQAFSGNQGQLAPHYSNLEKYQVLNIKFINCWVQAHPNGFENCCVPDPSVTPHRPYMITAEHVTNAVARQQAKGDIVLQYFLNIAQSTKPGSQFSAASSSNAIPLRPSSHSQNVAPEAMTMNCSLLPPHNVRPHRFLKVDWEDFEHSGICDVPDHAETSLGSLNILQSVNILLLSRLKTVDYDIASEDPGLTLGLELCTVVSETSSSGCHSYPIMTLLSAHRVDLGFMSPLDSIFSIQWRLPHLPSQNVP</sequence>
<accession>A0A2H3DII9</accession>
<keyword evidence="2" id="KW-1185">Reference proteome</keyword>
<dbReference type="InParanoid" id="A0A2H3DII9"/>
<gene>
    <name evidence="1" type="ORF">ARMGADRAFT_1031963</name>
</gene>